<gene>
    <name evidence="1" type="ORF">F4821DRAFT_268179</name>
</gene>
<keyword evidence="2" id="KW-1185">Reference proteome</keyword>
<sequence length="591" mass="67700">MFIHYKPVAGPLKRKDGSEWVARLEFGIYDSPDLLAPHPEHRRRPPSLSSLSDENIRLMQRWIHDCRSKHSKCLSSGRWIPIRLLEINYDGTNLDLRLVETSEESLDETSPFAALSHMWGNMKENPPLRTMSFNYYHLKELIPGKDLPRNFLDAALVCARLGIRYLWIDSLCIIQDSAEDWRHEAALMHLVYRHALVTIVATSATSCHDGFLQRSIDEVPAAKIAYTVNYQQREGEAEKQNNQYMIAYHYGNMEDNYRRFLINGSQWDTRGWTMQERSLSTRSIHFCRNKMFFECRGCLEAEDNDPAQESDLISESLWPRNAAMSFDELYEYWQLFLATYCDRNLTVATDKLPAIQSVAAEMASVAKCEYVPYAGVWRHNLRKELLWFPSSFDTTTRPPQWRAPSWSWASIEGNINFWQRSFRSAASCATGTLLDRLARHPLEVLETDVAYPDPESATRGYVKLKALVKRIDKIQQCEKSIPKREFFPYNLSTIAQGSGDVFAHGKLDLNDEEKAVQGDNGSLIYLHVNEDTRATGLILQEVSQASGTNTISGEQLWRRVGIATLFVDRSEPAIMEQSFSGNDTATAIILI</sequence>
<organism evidence="1 2">
    <name type="scientific">Hypoxylon rubiginosum</name>
    <dbReference type="NCBI Taxonomy" id="110542"/>
    <lineage>
        <taxon>Eukaryota</taxon>
        <taxon>Fungi</taxon>
        <taxon>Dikarya</taxon>
        <taxon>Ascomycota</taxon>
        <taxon>Pezizomycotina</taxon>
        <taxon>Sordariomycetes</taxon>
        <taxon>Xylariomycetidae</taxon>
        <taxon>Xylariales</taxon>
        <taxon>Hypoxylaceae</taxon>
        <taxon>Hypoxylon</taxon>
    </lineage>
</organism>
<dbReference type="Proteomes" id="UP001497680">
    <property type="component" value="Unassembled WGS sequence"/>
</dbReference>
<evidence type="ECO:0000313" key="1">
    <source>
        <dbReference type="EMBL" id="KAI6089935.1"/>
    </source>
</evidence>
<comment type="caution">
    <text evidence="1">The sequence shown here is derived from an EMBL/GenBank/DDBJ whole genome shotgun (WGS) entry which is preliminary data.</text>
</comment>
<accession>A0ACC0DC05</accession>
<reference evidence="1 2" key="1">
    <citation type="journal article" date="2022" name="New Phytol.">
        <title>Ecological generalism drives hyperdiversity of secondary metabolite gene clusters in xylarialean endophytes.</title>
        <authorList>
            <person name="Franco M.E.E."/>
            <person name="Wisecaver J.H."/>
            <person name="Arnold A.E."/>
            <person name="Ju Y.M."/>
            <person name="Slot J.C."/>
            <person name="Ahrendt S."/>
            <person name="Moore L.P."/>
            <person name="Eastman K.E."/>
            <person name="Scott K."/>
            <person name="Konkel Z."/>
            <person name="Mondo S.J."/>
            <person name="Kuo A."/>
            <person name="Hayes R.D."/>
            <person name="Haridas S."/>
            <person name="Andreopoulos B."/>
            <person name="Riley R."/>
            <person name="LaButti K."/>
            <person name="Pangilinan J."/>
            <person name="Lipzen A."/>
            <person name="Amirebrahimi M."/>
            <person name="Yan J."/>
            <person name="Adam C."/>
            <person name="Keymanesh K."/>
            <person name="Ng V."/>
            <person name="Louie K."/>
            <person name="Northen T."/>
            <person name="Drula E."/>
            <person name="Henrissat B."/>
            <person name="Hsieh H.M."/>
            <person name="Youens-Clark K."/>
            <person name="Lutzoni F."/>
            <person name="Miadlikowska J."/>
            <person name="Eastwood D.C."/>
            <person name="Hamelin R.C."/>
            <person name="Grigoriev I.V."/>
            <person name="U'Ren J.M."/>
        </authorList>
    </citation>
    <scope>NUCLEOTIDE SEQUENCE [LARGE SCALE GENOMIC DNA]</scope>
    <source>
        <strain evidence="1 2">ER1909</strain>
    </source>
</reference>
<proteinExistence type="predicted"/>
<name>A0ACC0DC05_9PEZI</name>
<evidence type="ECO:0000313" key="2">
    <source>
        <dbReference type="Proteomes" id="UP001497680"/>
    </source>
</evidence>
<dbReference type="EMBL" id="MU394293">
    <property type="protein sequence ID" value="KAI6089935.1"/>
    <property type="molecule type" value="Genomic_DNA"/>
</dbReference>
<protein>
    <submittedName>
        <fullName evidence="1">HET-domain-containing protein</fullName>
    </submittedName>
</protein>